<evidence type="ECO:0000313" key="2">
    <source>
        <dbReference type="Proteomes" id="UP000028002"/>
    </source>
</evidence>
<dbReference type="AlphaFoldDB" id="A0A081RVV0"/>
<evidence type="ECO:0000313" key="1">
    <source>
        <dbReference type="EMBL" id="KER02803.1"/>
    </source>
</evidence>
<comment type="caution">
    <text evidence="1">The sequence shown here is derived from an EMBL/GenBank/DDBJ whole genome shotgun (WGS) entry which is preliminary data.</text>
</comment>
<dbReference type="PATRIC" id="fig|1393735.3.peg.2589"/>
<dbReference type="InterPro" id="IPR021283">
    <property type="entry name" value="Phage_Wedge1"/>
</dbReference>
<gene>
    <name evidence="1" type="ORF">MEG1DRAFT_02532</name>
</gene>
<accession>A0A081RVV0</accession>
<name>A0A081RVV0_PHOTE</name>
<dbReference type="Proteomes" id="UP000028002">
    <property type="component" value="Unassembled WGS sequence"/>
</dbReference>
<proteinExistence type="predicted"/>
<dbReference type="Pfam" id="PF11041">
    <property type="entry name" value="Phage_Wedge1"/>
    <property type="match status" value="1"/>
</dbReference>
<reference evidence="1 2" key="1">
    <citation type="submission" date="2014-03" db="EMBL/GenBank/DDBJ databases">
        <title>Draft Genome of Photorhabdus temperata Meg1.</title>
        <authorList>
            <person name="Hurst S.G.IV."/>
            <person name="Morris K."/>
            <person name="Thomas K."/>
            <person name="Tisa L.S."/>
        </authorList>
    </citation>
    <scope>NUCLEOTIDE SEQUENCE [LARGE SCALE GENOMIC DNA]</scope>
    <source>
        <strain evidence="1 2">Meg1</strain>
    </source>
</reference>
<organism evidence="1 2">
    <name type="scientific">Photorhabdus temperata subsp. temperata Meg1</name>
    <dbReference type="NCBI Taxonomy" id="1393735"/>
    <lineage>
        <taxon>Bacteria</taxon>
        <taxon>Pseudomonadati</taxon>
        <taxon>Pseudomonadota</taxon>
        <taxon>Gammaproteobacteria</taxon>
        <taxon>Enterobacterales</taxon>
        <taxon>Morganellaceae</taxon>
        <taxon>Photorhabdus</taxon>
    </lineage>
</organism>
<dbReference type="RefSeq" id="WP_036839508.1">
    <property type="nucleotide sequence ID" value="NZ_CAWLUD010000040.1"/>
</dbReference>
<dbReference type="EMBL" id="JGVH01000040">
    <property type="protein sequence ID" value="KER02803.1"/>
    <property type="molecule type" value="Genomic_DNA"/>
</dbReference>
<protein>
    <recommendedName>
        <fullName evidence="3">DUF2612 domain-containing protein</fullName>
    </recommendedName>
</protein>
<evidence type="ECO:0008006" key="3">
    <source>
        <dbReference type="Google" id="ProtNLM"/>
    </source>
</evidence>
<sequence length="218" mass="24240">MRDYLSLITPQHRTANKFVTHIDLITRPLSNIATVAGLLNTQFSIDEAVGVQLDAVGEWIGISRYVKTPIVGVYFALDTEGVGLDEGSWKRQYDSDSGFTELDDETYRTILRTKIRANHWDGTNEMLAEIYQGVIPDESVLIFFVDNQDMTMDVYVTGGVVPEVVKAVIQQGYLNIKPGAVRVNNYTNSENKGVIFGFDSDSKYIAGFDAGGWSILLN</sequence>